<name>A0A3D8LA67_9BACT</name>
<evidence type="ECO:0000256" key="1">
    <source>
        <dbReference type="ARBA" id="ARBA00004651"/>
    </source>
</evidence>
<keyword evidence="6 7" id="KW-0472">Membrane</keyword>
<dbReference type="Gene3D" id="1.10.3720.10">
    <property type="entry name" value="MetI-like"/>
    <property type="match status" value="1"/>
</dbReference>
<dbReference type="GO" id="GO:0005886">
    <property type="term" value="C:plasma membrane"/>
    <property type="evidence" value="ECO:0007669"/>
    <property type="project" value="UniProtKB-SubCell"/>
</dbReference>
<feature type="transmembrane region" description="Helical" evidence="7">
    <location>
        <begin position="383"/>
        <end position="408"/>
    </location>
</feature>
<sequence>MLPYLLKRLLLAIPALWLMATVVFLLSRLLPGSFASERILESSAGYYSKGTESDRQAAYQSYVRRTGLDLPLFYFSVAPATQPPDSLNQIYNEPRQEQLRKLAWHYGSKHHAVAYLSSTELLERQLQTYPDASLKHHLQILRAEVKYEHLQKTAKSAVAVASNPQVKQAAEQVLERLQIMQQERASFAFLVPQLSWNGRQNQYHQWLIRLLQGDLGTSYRSSRPVLALLIEAIGNTWWLLICSMAITLALALELSILMVKKKSRFLHKLLLPFLFITDSIPVFVLALLLLVLLANPDFIQLFPVYGMGYYSPQQLSFWQQLSQWWQYMTLPMLCLVLSSLPYITNQVYASIHSAMRADYTRTARAKGLAEGAIIRRHVLRNSLLPIITIASDILPALVAGTLIIETIFAVPGIGRLLIDSVMARDYPVLIGIVLVIAAFRIIAFLLADLGYAWTDPRIKQQLA</sequence>
<dbReference type="RefSeq" id="WP_115566434.1">
    <property type="nucleotide sequence ID" value="NZ_QRGR01000016.1"/>
</dbReference>
<evidence type="ECO:0000256" key="5">
    <source>
        <dbReference type="ARBA" id="ARBA00022989"/>
    </source>
</evidence>
<dbReference type="PANTHER" id="PTHR30465:SF0">
    <property type="entry name" value="OLIGOPEPTIDE TRANSPORT SYSTEM PERMEASE PROTEIN APPB"/>
    <property type="match status" value="1"/>
</dbReference>
<evidence type="ECO:0000256" key="6">
    <source>
        <dbReference type="ARBA" id="ARBA00023136"/>
    </source>
</evidence>
<dbReference type="AlphaFoldDB" id="A0A3D8LA67"/>
<keyword evidence="5 7" id="KW-1133">Transmembrane helix</keyword>
<gene>
    <name evidence="9" type="ORF">DXT99_15215</name>
</gene>
<keyword evidence="10" id="KW-1185">Reference proteome</keyword>
<reference evidence="10" key="1">
    <citation type="submission" date="2018-08" db="EMBL/GenBank/DDBJ databases">
        <authorList>
            <person name="Liu Z.-W."/>
            <person name="Du Z.-J."/>
        </authorList>
    </citation>
    <scope>NUCLEOTIDE SEQUENCE [LARGE SCALE GENOMIC DNA]</scope>
    <source>
        <strain evidence="10">H4X</strain>
    </source>
</reference>
<feature type="transmembrane region" description="Helical" evidence="7">
    <location>
        <begin position="269"/>
        <end position="294"/>
    </location>
</feature>
<evidence type="ECO:0000313" key="9">
    <source>
        <dbReference type="EMBL" id="RDV14277.1"/>
    </source>
</evidence>
<dbReference type="Proteomes" id="UP000256708">
    <property type="component" value="Unassembled WGS sequence"/>
</dbReference>
<evidence type="ECO:0000259" key="8">
    <source>
        <dbReference type="PROSITE" id="PS50928"/>
    </source>
</evidence>
<dbReference type="PANTHER" id="PTHR30465">
    <property type="entry name" value="INNER MEMBRANE ABC TRANSPORTER"/>
    <property type="match status" value="1"/>
</dbReference>
<dbReference type="CDD" id="cd06261">
    <property type="entry name" value="TM_PBP2"/>
    <property type="match status" value="1"/>
</dbReference>
<protein>
    <submittedName>
        <fullName evidence="9">ABC transporter permease</fullName>
    </submittedName>
</protein>
<dbReference type="InterPro" id="IPR035906">
    <property type="entry name" value="MetI-like_sf"/>
</dbReference>
<dbReference type="SUPFAM" id="SSF161098">
    <property type="entry name" value="MetI-like"/>
    <property type="match status" value="1"/>
</dbReference>
<dbReference type="OrthoDB" id="24153at2"/>
<dbReference type="Pfam" id="PF00528">
    <property type="entry name" value="BPD_transp_1"/>
    <property type="match status" value="1"/>
</dbReference>
<proteinExistence type="inferred from homology"/>
<comment type="caution">
    <text evidence="9">The sequence shown here is derived from an EMBL/GenBank/DDBJ whole genome shotgun (WGS) entry which is preliminary data.</text>
</comment>
<organism evidence="9 10">
    <name type="scientific">Pontibacter diazotrophicus</name>
    <dbReference type="NCBI Taxonomy" id="1400979"/>
    <lineage>
        <taxon>Bacteria</taxon>
        <taxon>Pseudomonadati</taxon>
        <taxon>Bacteroidota</taxon>
        <taxon>Cytophagia</taxon>
        <taxon>Cytophagales</taxon>
        <taxon>Hymenobacteraceae</taxon>
        <taxon>Pontibacter</taxon>
    </lineage>
</organism>
<feature type="transmembrane region" description="Helical" evidence="7">
    <location>
        <begin position="237"/>
        <end position="257"/>
    </location>
</feature>
<dbReference type="InterPro" id="IPR000515">
    <property type="entry name" value="MetI-like"/>
</dbReference>
<evidence type="ECO:0000256" key="7">
    <source>
        <dbReference type="RuleBase" id="RU363032"/>
    </source>
</evidence>
<keyword evidence="4 7" id="KW-0812">Transmembrane</keyword>
<keyword evidence="2 7" id="KW-0813">Transport</keyword>
<dbReference type="EMBL" id="QRGR01000016">
    <property type="protein sequence ID" value="RDV14277.1"/>
    <property type="molecule type" value="Genomic_DNA"/>
</dbReference>
<comment type="similarity">
    <text evidence="7">Belongs to the binding-protein-dependent transport system permease family.</text>
</comment>
<comment type="subcellular location">
    <subcellularLocation>
        <location evidence="1 7">Cell membrane</location>
        <topology evidence="1 7">Multi-pass membrane protein</topology>
    </subcellularLocation>
</comment>
<feature type="domain" description="ABC transmembrane type-1" evidence="8">
    <location>
        <begin position="233"/>
        <end position="447"/>
    </location>
</feature>
<accession>A0A3D8LA67</accession>
<evidence type="ECO:0000313" key="10">
    <source>
        <dbReference type="Proteomes" id="UP000256708"/>
    </source>
</evidence>
<evidence type="ECO:0000256" key="3">
    <source>
        <dbReference type="ARBA" id="ARBA00022475"/>
    </source>
</evidence>
<dbReference type="PROSITE" id="PS50928">
    <property type="entry name" value="ABC_TM1"/>
    <property type="match status" value="1"/>
</dbReference>
<evidence type="ECO:0000256" key="2">
    <source>
        <dbReference type="ARBA" id="ARBA00022448"/>
    </source>
</evidence>
<evidence type="ECO:0000256" key="4">
    <source>
        <dbReference type="ARBA" id="ARBA00022692"/>
    </source>
</evidence>
<keyword evidence="3" id="KW-1003">Cell membrane</keyword>
<feature type="transmembrane region" description="Helical" evidence="7">
    <location>
        <begin position="428"/>
        <end position="453"/>
    </location>
</feature>
<feature type="transmembrane region" description="Helical" evidence="7">
    <location>
        <begin position="324"/>
        <end position="343"/>
    </location>
</feature>
<dbReference type="GO" id="GO:0055085">
    <property type="term" value="P:transmembrane transport"/>
    <property type="evidence" value="ECO:0007669"/>
    <property type="project" value="InterPro"/>
</dbReference>